<evidence type="ECO:0000256" key="5">
    <source>
        <dbReference type="ARBA" id="ARBA00022692"/>
    </source>
</evidence>
<feature type="domain" description="Peptidase M50" evidence="13">
    <location>
        <begin position="18"/>
        <end position="88"/>
    </location>
</feature>
<dbReference type="STRING" id="1503961.SAMN05421736_105177"/>
<evidence type="ECO:0000256" key="1">
    <source>
        <dbReference type="ARBA" id="ARBA00001947"/>
    </source>
</evidence>
<feature type="transmembrane region" description="Helical" evidence="12">
    <location>
        <begin position="69"/>
        <end position="89"/>
    </location>
</feature>
<evidence type="ECO:0000259" key="13">
    <source>
        <dbReference type="Pfam" id="PF02163"/>
    </source>
</evidence>
<dbReference type="GO" id="GO:0016020">
    <property type="term" value="C:membrane"/>
    <property type="evidence" value="ECO:0007669"/>
    <property type="project" value="UniProtKB-SubCell"/>
</dbReference>
<keyword evidence="4" id="KW-0645">Protease</keyword>
<keyword evidence="8" id="KW-0862">Zinc</keyword>
<evidence type="ECO:0000256" key="11">
    <source>
        <dbReference type="ARBA" id="ARBA00023136"/>
    </source>
</evidence>
<dbReference type="Proteomes" id="UP000198935">
    <property type="component" value="Unassembled WGS sequence"/>
</dbReference>
<evidence type="ECO:0000256" key="3">
    <source>
        <dbReference type="ARBA" id="ARBA00007931"/>
    </source>
</evidence>
<sequence>MFWGILMIGGLTGLFKEIMMLFFIVFVHEMGHSLMAAKFKWRLRKIMLLPFGGMAETDEYGNRPVHEEILVVICGPLQHVWMIAGSYLLTFTPLWSDSDHHIFFFHNITILLFNLLPILPLDGGRLLFSLQTYFQPFYQAYYTNFYVSLFLLLLLTLLSLVILPFHLNLIIVVFFLWLHHYLEWKQRHFMFLRFLLERLRDGPFGDKKIVRLPPNVSVAGAMKKVSRQRHHYFILPYHDVYLDETVVLEAFFDEKKRFLPLGKLR</sequence>
<dbReference type="PANTHER" id="PTHR39188">
    <property type="entry name" value="MEMBRANE-ASSOCIATED ZINC METALLOPROTEASE M50B"/>
    <property type="match status" value="1"/>
</dbReference>
<keyword evidence="6" id="KW-0479">Metal-binding</keyword>
<evidence type="ECO:0000256" key="4">
    <source>
        <dbReference type="ARBA" id="ARBA00022670"/>
    </source>
</evidence>
<accession>A0A1H3PS36</accession>
<evidence type="ECO:0000256" key="2">
    <source>
        <dbReference type="ARBA" id="ARBA00004141"/>
    </source>
</evidence>
<feature type="domain" description="Peptidase M50" evidence="13">
    <location>
        <begin position="102"/>
        <end position="154"/>
    </location>
</feature>
<name>A0A1H3PS36_9BACI</name>
<reference evidence="15" key="1">
    <citation type="submission" date="2016-10" db="EMBL/GenBank/DDBJ databases">
        <authorList>
            <person name="Varghese N."/>
            <person name="Submissions S."/>
        </authorList>
    </citation>
    <scope>NUCLEOTIDE SEQUENCE [LARGE SCALE GENOMIC DNA]</scope>
    <source>
        <strain evidence="15">SP</strain>
    </source>
</reference>
<protein>
    <submittedName>
        <fullName evidence="14">Stage IV sporulation protein FB</fullName>
    </submittedName>
</protein>
<keyword evidence="11 12" id="KW-0472">Membrane</keyword>
<dbReference type="AlphaFoldDB" id="A0A1H3PS36"/>
<evidence type="ECO:0000256" key="10">
    <source>
        <dbReference type="ARBA" id="ARBA00023049"/>
    </source>
</evidence>
<evidence type="ECO:0000313" key="14">
    <source>
        <dbReference type="EMBL" id="SDZ03818.1"/>
    </source>
</evidence>
<dbReference type="InterPro" id="IPR008915">
    <property type="entry name" value="Peptidase_M50"/>
</dbReference>
<keyword evidence="9 12" id="KW-1133">Transmembrane helix</keyword>
<dbReference type="Pfam" id="PF02163">
    <property type="entry name" value="Peptidase_M50"/>
    <property type="match status" value="2"/>
</dbReference>
<dbReference type="EMBL" id="FNPI01000005">
    <property type="protein sequence ID" value="SDZ03818.1"/>
    <property type="molecule type" value="Genomic_DNA"/>
</dbReference>
<feature type="transmembrane region" description="Helical" evidence="12">
    <location>
        <begin position="165"/>
        <end position="182"/>
    </location>
</feature>
<dbReference type="GO" id="GO:0006508">
    <property type="term" value="P:proteolysis"/>
    <property type="evidence" value="ECO:0007669"/>
    <property type="project" value="UniProtKB-KW"/>
</dbReference>
<organism evidence="14 15">
    <name type="scientific">Evansella caseinilytica</name>
    <dbReference type="NCBI Taxonomy" id="1503961"/>
    <lineage>
        <taxon>Bacteria</taxon>
        <taxon>Bacillati</taxon>
        <taxon>Bacillota</taxon>
        <taxon>Bacilli</taxon>
        <taxon>Bacillales</taxon>
        <taxon>Bacillaceae</taxon>
        <taxon>Evansella</taxon>
    </lineage>
</organism>
<keyword evidence="7" id="KW-0378">Hydrolase</keyword>
<keyword evidence="10" id="KW-0482">Metalloprotease</keyword>
<comment type="cofactor">
    <cofactor evidence="1">
        <name>Zn(2+)</name>
        <dbReference type="ChEBI" id="CHEBI:29105"/>
    </cofactor>
</comment>
<evidence type="ECO:0000256" key="8">
    <source>
        <dbReference type="ARBA" id="ARBA00022833"/>
    </source>
</evidence>
<keyword evidence="15" id="KW-1185">Reference proteome</keyword>
<comment type="subcellular location">
    <subcellularLocation>
        <location evidence="2">Membrane</location>
        <topology evidence="2">Multi-pass membrane protein</topology>
    </subcellularLocation>
</comment>
<evidence type="ECO:0000313" key="15">
    <source>
        <dbReference type="Proteomes" id="UP000198935"/>
    </source>
</evidence>
<comment type="similarity">
    <text evidence="3">Belongs to the peptidase M50B family.</text>
</comment>
<proteinExistence type="inferred from homology"/>
<evidence type="ECO:0000256" key="7">
    <source>
        <dbReference type="ARBA" id="ARBA00022801"/>
    </source>
</evidence>
<evidence type="ECO:0000256" key="12">
    <source>
        <dbReference type="SAM" id="Phobius"/>
    </source>
</evidence>
<dbReference type="GO" id="GO:0008237">
    <property type="term" value="F:metallopeptidase activity"/>
    <property type="evidence" value="ECO:0007669"/>
    <property type="project" value="UniProtKB-KW"/>
</dbReference>
<dbReference type="GO" id="GO:0046872">
    <property type="term" value="F:metal ion binding"/>
    <property type="evidence" value="ECO:0007669"/>
    <property type="project" value="UniProtKB-KW"/>
</dbReference>
<feature type="transmembrane region" description="Helical" evidence="12">
    <location>
        <begin position="140"/>
        <end position="159"/>
    </location>
</feature>
<feature type="transmembrane region" description="Helical" evidence="12">
    <location>
        <begin position="101"/>
        <end position="119"/>
    </location>
</feature>
<dbReference type="PANTHER" id="PTHR39188:SF3">
    <property type="entry name" value="STAGE IV SPORULATION PROTEIN FB"/>
    <property type="match status" value="1"/>
</dbReference>
<evidence type="ECO:0000256" key="9">
    <source>
        <dbReference type="ARBA" id="ARBA00022989"/>
    </source>
</evidence>
<gene>
    <name evidence="14" type="ORF">SAMN05421736_105177</name>
</gene>
<keyword evidence="5 12" id="KW-0812">Transmembrane</keyword>
<evidence type="ECO:0000256" key="6">
    <source>
        <dbReference type="ARBA" id="ARBA00022723"/>
    </source>
</evidence>